<dbReference type="Gene3D" id="1.10.10.60">
    <property type="entry name" value="Homeodomain-like"/>
    <property type="match status" value="1"/>
</dbReference>
<dbReference type="PANTHER" id="PTHR43280">
    <property type="entry name" value="ARAC-FAMILY TRANSCRIPTIONAL REGULATOR"/>
    <property type="match status" value="1"/>
</dbReference>
<comment type="caution">
    <text evidence="5">The sequence shown here is derived from an EMBL/GenBank/DDBJ whole genome shotgun (WGS) entry which is preliminary data.</text>
</comment>
<dbReference type="InterPro" id="IPR020449">
    <property type="entry name" value="Tscrpt_reg_AraC-type_HTH"/>
</dbReference>
<organism evidence="5 6">
    <name type="scientific">Candidatus Blautia faecavium</name>
    <dbReference type="NCBI Taxonomy" id="2838487"/>
    <lineage>
        <taxon>Bacteria</taxon>
        <taxon>Bacillati</taxon>
        <taxon>Bacillota</taxon>
        <taxon>Clostridia</taxon>
        <taxon>Lachnospirales</taxon>
        <taxon>Lachnospiraceae</taxon>
        <taxon>Blautia</taxon>
    </lineage>
</organism>
<dbReference type="PANTHER" id="PTHR43280:SF2">
    <property type="entry name" value="HTH-TYPE TRANSCRIPTIONAL REGULATOR EXSA"/>
    <property type="match status" value="1"/>
</dbReference>
<reference evidence="5" key="2">
    <citation type="submission" date="2021-04" db="EMBL/GenBank/DDBJ databases">
        <authorList>
            <person name="Gilroy R."/>
        </authorList>
    </citation>
    <scope>NUCLEOTIDE SEQUENCE</scope>
    <source>
        <strain evidence="5">ChiSjej1B19-5720</strain>
    </source>
</reference>
<dbReference type="InterPro" id="IPR009057">
    <property type="entry name" value="Homeodomain-like_sf"/>
</dbReference>
<accession>A0A9D2LQI4</accession>
<evidence type="ECO:0000259" key="4">
    <source>
        <dbReference type="PROSITE" id="PS01124"/>
    </source>
</evidence>
<dbReference type="GO" id="GO:0043565">
    <property type="term" value="F:sequence-specific DNA binding"/>
    <property type="evidence" value="ECO:0007669"/>
    <property type="project" value="InterPro"/>
</dbReference>
<gene>
    <name evidence="5" type="ORF">IAA06_00825</name>
</gene>
<sequence length="52" mass="5872">MNYAAQLLSQRDTLNLSIGDIASMCGYYDPRYFSRIFKKIFGISPSAYPPSC</sequence>
<dbReference type="Pfam" id="PF00165">
    <property type="entry name" value="HTH_AraC"/>
    <property type="match status" value="1"/>
</dbReference>
<dbReference type="PRINTS" id="PR00032">
    <property type="entry name" value="HTHARAC"/>
</dbReference>
<dbReference type="AlphaFoldDB" id="A0A9D2LQI4"/>
<dbReference type="EMBL" id="DWYZ01000021">
    <property type="protein sequence ID" value="HJB27326.1"/>
    <property type="molecule type" value="Genomic_DNA"/>
</dbReference>
<evidence type="ECO:0000256" key="1">
    <source>
        <dbReference type="ARBA" id="ARBA00023015"/>
    </source>
</evidence>
<evidence type="ECO:0000256" key="3">
    <source>
        <dbReference type="ARBA" id="ARBA00023163"/>
    </source>
</evidence>
<evidence type="ECO:0000256" key="2">
    <source>
        <dbReference type="ARBA" id="ARBA00023125"/>
    </source>
</evidence>
<reference evidence="5" key="1">
    <citation type="journal article" date="2021" name="PeerJ">
        <title>Extensive microbial diversity within the chicken gut microbiome revealed by metagenomics and culture.</title>
        <authorList>
            <person name="Gilroy R."/>
            <person name="Ravi A."/>
            <person name="Getino M."/>
            <person name="Pursley I."/>
            <person name="Horton D.L."/>
            <person name="Alikhan N.F."/>
            <person name="Baker D."/>
            <person name="Gharbi K."/>
            <person name="Hall N."/>
            <person name="Watson M."/>
            <person name="Adriaenssens E.M."/>
            <person name="Foster-Nyarko E."/>
            <person name="Jarju S."/>
            <person name="Secka A."/>
            <person name="Antonio M."/>
            <person name="Oren A."/>
            <person name="Chaudhuri R.R."/>
            <person name="La Ragione R."/>
            <person name="Hildebrand F."/>
            <person name="Pallen M.J."/>
        </authorList>
    </citation>
    <scope>NUCLEOTIDE SEQUENCE</scope>
    <source>
        <strain evidence="5">ChiSjej1B19-5720</strain>
    </source>
</reference>
<keyword evidence="1" id="KW-0805">Transcription regulation</keyword>
<evidence type="ECO:0000313" key="6">
    <source>
        <dbReference type="Proteomes" id="UP000823842"/>
    </source>
</evidence>
<dbReference type="SUPFAM" id="SSF46689">
    <property type="entry name" value="Homeodomain-like"/>
    <property type="match status" value="1"/>
</dbReference>
<dbReference type="Proteomes" id="UP000823842">
    <property type="component" value="Unassembled WGS sequence"/>
</dbReference>
<evidence type="ECO:0000313" key="5">
    <source>
        <dbReference type="EMBL" id="HJB27326.1"/>
    </source>
</evidence>
<dbReference type="GO" id="GO:0003700">
    <property type="term" value="F:DNA-binding transcription factor activity"/>
    <property type="evidence" value="ECO:0007669"/>
    <property type="project" value="InterPro"/>
</dbReference>
<dbReference type="InterPro" id="IPR018060">
    <property type="entry name" value="HTH_AraC"/>
</dbReference>
<proteinExistence type="predicted"/>
<keyword evidence="2" id="KW-0238">DNA-binding</keyword>
<feature type="domain" description="HTH araC/xylS-type" evidence="4">
    <location>
        <begin position="1"/>
        <end position="51"/>
    </location>
</feature>
<name>A0A9D2LQI4_9FIRM</name>
<keyword evidence="3" id="KW-0804">Transcription</keyword>
<dbReference type="PROSITE" id="PS01124">
    <property type="entry name" value="HTH_ARAC_FAMILY_2"/>
    <property type="match status" value="1"/>
</dbReference>
<protein>
    <submittedName>
        <fullName evidence="5">Helix-turn-helix transcriptional regulator</fullName>
    </submittedName>
</protein>